<evidence type="ECO:0008006" key="4">
    <source>
        <dbReference type="Google" id="ProtNLM"/>
    </source>
</evidence>
<proteinExistence type="predicted"/>
<protein>
    <recommendedName>
        <fullName evidence="4">2'-5' RNA ligase family protein</fullName>
    </recommendedName>
</protein>
<sequence length="208" mass="23977">MSSPSRLPHPPPSASYTRDTYKRREEHKARTGNDHEESYILTLHTNREHHMLLTSLRDKYFPPDLNKLAAHIALFRALPGSQLPRLEHDIASLTQSRAPFSILANKPFRMRQGVGIHVKDDTGGLKSVYEELKVQWTSFLSQQDRSFAPHYTVQNKVADDAIVDQTLRELTDQFHGSHGQALGLSLYRYERGYWKKVKDFMFEKESSA</sequence>
<name>A0ABR0IVJ3_9EURO</name>
<evidence type="ECO:0000313" key="2">
    <source>
        <dbReference type="EMBL" id="KAK5049624.1"/>
    </source>
</evidence>
<dbReference type="Pfam" id="PF13563">
    <property type="entry name" value="2_5_RNA_ligase2"/>
    <property type="match status" value="1"/>
</dbReference>
<dbReference type="Proteomes" id="UP001345691">
    <property type="component" value="Unassembled WGS sequence"/>
</dbReference>
<evidence type="ECO:0000256" key="1">
    <source>
        <dbReference type="SAM" id="MobiDB-lite"/>
    </source>
</evidence>
<dbReference type="EMBL" id="JAVRRF010000044">
    <property type="protein sequence ID" value="KAK5049624.1"/>
    <property type="molecule type" value="Genomic_DNA"/>
</dbReference>
<keyword evidence="3" id="KW-1185">Reference proteome</keyword>
<dbReference type="Gene3D" id="3.90.1140.10">
    <property type="entry name" value="Cyclic phosphodiesterase"/>
    <property type="match status" value="1"/>
</dbReference>
<organism evidence="2 3">
    <name type="scientific">Exophiala sideris</name>
    <dbReference type="NCBI Taxonomy" id="1016849"/>
    <lineage>
        <taxon>Eukaryota</taxon>
        <taxon>Fungi</taxon>
        <taxon>Dikarya</taxon>
        <taxon>Ascomycota</taxon>
        <taxon>Pezizomycotina</taxon>
        <taxon>Eurotiomycetes</taxon>
        <taxon>Chaetothyriomycetidae</taxon>
        <taxon>Chaetothyriales</taxon>
        <taxon>Herpotrichiellaceae</taxon>
        <taxon>Exophiala</taxon>
    </lineage>
</organism>
<evidence type="ECO:0000313" key="3">
    <source>
        <dbReference type="Proteomes" id="UP001345691"/>
    </source>
</evidence>
<accession>A0ABR0IVJ3</accession>
<feature type="compositionally biased region" description="Basic and acidic residues" evidence="1">
    <location>
        <begin position="19"/>
        <end position="36"/>
    </location>
</feature>
<feature type="region of interest" description="Disordered" evidence="1">
    <location>
        <begin position="1"/>
        <end position="36"/>
    </location>
</feature>
<comment type="caution">
    <text evidence="2">The sequence shown here is derived from an EMBL/GenBank/DDBJ whole genome shotgun (WGS) entry which is preliminary data.</text>
</comment>
<reference evidence="2 3" key="1">
    <citation type="submission" date="2023-08" db="EMBL/GenBank/DDBJ databases">
        <title>Black Yeasts Isolated from many extreme environments.</title>
        <authorList>
            <person name="Coleine C."/>
            <person name="Stajich J.E."/>
            <person name="Selbmann L."/>
        </authorList>
    </citation>
    <scope>NUCLEOTIDE SEQUENCE [LARGE SCALE GENOMIC DNA]</scope>
    <source>
        <strain evidence="2 3">CCFEE 6328</strain>
    </source>
</reference>
<gene>
    <name evidence="2" type="ORF">LTR69_011025</name>
</gene>